<evidence type="ECO:0000313" key="2">
    <source>
        <dbReference type="EMBL" id="CAJ2509391.1"/>
    </source>
</evidence>
<proteinExistence type="predicted"/>
<protein>
    <submittedName>
        <fullName evidence="2">Uu.00g144170.m01.CDS01</fullName>
    </submittedName>
</protein>
<evidence type="ECO:0000256" key="1">
    <source>
        <dbReference type="SAM" id="MobiDB-lite"/>
    </source>
</evidence>
<dbReference type="EMBL" id="CAUWAG010000012">
    <property type="protein sequence ID" value="CAJ2509391.1"/>
    <property type="molecule type" value="Genomic_DNA"/>
</dbReference>
<name>A0AAI8YJC1_9PEZI</name>
<accession>A0AAI8YJC1</accession>
<reference evidence="2" key="1">
    <citation type="submission" date="2023-10" db="EMBL/GenBank/DDBJ databases">
        <authorList>
            <person name="Hackl T."/>
        </authorList>
    </citation>
    <scope>NUCLEOTIDE SEQUENCE</scope>
</reference>
<dbReference type="Proteomes" id="UP001295740">
    <property type="component" value="Unassembled WGS sequence"/>
</dbReference>
<gene>
    <name evidence="2" type="ORF">KHLLAP_LOCUS9859</name>
</gene>
<organism evidence="2 3">
    <name type="scientific">Anthostomella pinea</name>
    <dbReference type="NCBI Taxonomy" id="933095"/>
    <lineage>
        <taxon>Eukaryota</taxon>
        <taxon>Fungi</taxon>
        <taxon>Dikarya</taxon>
        <taxon>Ascomycota</taxon>
        <taxon>Pezizomycotina</taxon>
        <taxon>Sordariomycetes</taxon>
        <taxon>Xylariomycetidae</taxon>
        <taxon>Xylariales</taxon>
        <taxon>Xylariaceae</taxon>
        <taxon>Anthostomella</taxon>
    </lineage>
</organism>
<keyword evidence="3" id="KW-1185">Reference proteome</keyword>
<sequence length="304" mass="34794">MRLFAIFGTNFDVGRDFINPTSAPYPRRPKPGSLPYAPSASRASRPPVGRARGPGYARTQHGTLQLSSEENKKVMRERRRRRLGLLPWDPSQSLKVYDPADDLLIFRYLWRAYPSVAPVLRYEDAVQTGLRQVRRFAVPLGMLGCAHGMQPILEALEGGQGKGVASRDKTLYVVVGDLIPYIISSGVDLSHACPHRRILEQILDGKVDYPPATAEAHRYCVMRHIWNIDHDHDSPLPECLDWPGREHYHQCQLISYFMLFRRFVRMRGVFPHSSQVYLEVLWKLKALGTQVVFIYPDPLFDRLC</sequence>
<evidence type="ECO:0000313" key="3">
    <source>
        <dbReference type="Proteomes" id="UP001295740"/>
    </source>
</evidence>
<dbReference type="AlphaFoldDB" id="A0AAI8YJC1"/>
<feature type="region of interest" description="Disordered" evidence="1">
    <location>
        <begin position="21"/>
        <end position="72"/>
    </location>
</feature>
<comment type="caution">
    <text evidence="2">The sequence shown here is derived from an EMBL/GenBank/DDBJ whole genome shotgun (WGS) entry which is preliminary data.</text>
</comment>